<dbReference type="Proteomes" id="UP000694422">
    <property type="component" value="Unplaced"/>
</dbReference>
<reference evidence="2" key="1">
    <citation type="submission" date="2025-08" db="UniProtKB">
        <authorList>
            <consortium name="Ensembl"/>
        </authorList>
    </citation>
    <scope>IDENTIFICATION</scope>
</reference>
<feature type="region of interest" description="Disordered" evidence="1">
    <location>
        <begin position="1"/>
        <end position="27"/>
    </location>
</feature>
<dbReference type="SUPFAM" id="SSF53067">
    <property type="entry name" value="Actin-like ATPase domain"/>
    <property type="match status" value="1"/>
</dbReference>
<accession>A0A8C9QB42</accession>
<dbReference type="AlphaFoldDB" id="A0A8C9QB42"/>
<reference evidence="2" key="2">
    <citation type="submission" date="2025-09" db="UniProtKB">
        <authorList>
            <consortium name="Ensembl"/>
        </authorList>
    </citation>
    <scope>IDENTIFICATION</scope>
</reference>
<dbReference type="Gene3D" id="3.30.420.510">
    <property type="match status" value="1"/>
</dbReference>
<dbReference type="InterPro" id="IPR043129">
    <property type="entry name" value="ATPase_NBD"/>
</dbReference>
<proteinExistence type="predicted"/>
<protein>
    <submittedName>
        <fullName evidence="2">Uncharacterized protein</fullName>
    </submittedName>
</protein>
<organism evidence="2 3">
    <name type="scientific">Spermophilus dauricus</name>
    <name type="common">Daurian ground squirrel</name>
    <dbReference type="NCBI Taxonomy" id="99837"/>
    <lineage>
        <taxon>Eukaryota</taxon>
        <taxon>Metazoa</taxon>
        <taxon>Chordata</taxon>
        <taxon>Craniata</taxon>
        <taxon>Vertebrata</taxon>
        <taxon>Euteleostomi</taxon>
        <taxon>Mammalia</taxon>
        <taxon>Eutheria</taxon>
        <taxon>Euarchontoglires</taxon>
        <taxon>Glires</taxon>
        <taxon>Rodentia</taxon>
        <taxon>Sciuromorpha</taxon>
        <taxon>Sciuridae</taxon>
        <taxon>Xerinae</taxon>
        <taxon>Marmotini</taxon>
        <taxon>Spermophilus</taxon>
    </lineage>
</organism>
<dbReference type="Ensembl" id="ENSSDAT00000023826.1">
    <property type="protein sequence ID" value="ENSSDAP00000020852.1"/>
    <property type="gene ID" value="ENSSDAG00000018981.1"/>
</dbReference>
<evidence type="ECO:0000313" key="2">
    <source>
        <dbReference type="Ensembl" id="ENSSDAP00000020852.1"/>
    </source>
</evidence>
<keyword evidence="3" id="KW-1185">Reference proteome</keyword>
<evidence type="ECO:0000313" key="3">
    <source>
        <dbReference type="Proteomes" id="UP000694422"/>
    </source>
</evidence>
<name>A0A8C9QB42_SPEDA</name>
<sequence length="224" mass="25113">MGVRAGGGPRQCVCTSSGRRGLVREKEPQEIPRTKSFSGNKVLPPLPHAWSESKSLGAARGAMFIRGTCRAGLAVWPCQLPSCRCSSPAPDPRLLLAPQAEAMKIKDAKKPSFPWFAMNIGGTLVKLSYFEPIDITPEEIESLKSIWKYLTSNVAYGSTGIWDVYLELKKSTLFGGRGNLKDQSWEKKIWLVQYPASQKNKKQRSHFKKRWLAVSNDAEKFRRE</sequence>
<evidence type="ECO:0000256" key="1">
    <source>
        <dbReference type="SAM" id="MobiDB-lite"/>
    </source>
</evidence>